<evidence type="ECO:0000313" key="3">
    <source>
        <dbReference type="Proteomes" id="UP000823388"/>
    </source>
</evidence>
<dbReference type="EMBL" id="CM029054">
    <property type="protein sequence ID" value="KAG2535557.1"/>
    <property type="molecule type" value="Genomic_DNA"/>
</dbReference>
<dbReference type="Pfam" id="PF03101">
    <property type="entry name" value="FAR1"/>
    <property type="match status" value="1"/>
</dbReference>
<keyword evidence="3" id="KW-1185">Reference proteome</keyword>
<dbReference type="PANTHER" id="PTHR47482:SF5">
    <property type="entry name" value="FAR1 DOMAIN-CONTAINING PROTEIN"/>
    <property type="match status" value="1"/>
</dbReference>
<comment type="caution">
    <text evidence="2">The sequence shown here is derived from an EMBL/GenBank/DDBJ whole genome shotgun (WGS) entry which is preliminary data.</text>
</comment>
<gene>
    <name evidence="2" type="ORF">PVAP13_9NG123073</name>
</gene>
<reference evidence="2" key="1">
    <citation type="submission" date="2020-05" db="EMBL/GenBank/DDBJ databases">
        <title>WGS assembly of Panicum virgatum.</title>
        <authorList>
            <person name="Lovell J.T."/>
            <person name="Jenkins J."/>
            <person name="Shu S."/>
            <person name="Juenger T.E."/>
            <person name="Schmutz J."/>
        </authorList>
    </citation>
    <scope>NUCLEOTIDE SEQUENCE</scope>
    <source>
        <strain evidence="2">AP13</strain>
    </source>
</reference>
<organism evidence="2 3">
    <name type="scientific">Panicum virgatum</name>
    <name type="common">Blackwell switchgrass</name>
    <dbReference type="NCBI Taxonomy" id="38727"/>
    <lineage>
        <taxon>Eukaryota</taxon>
        <taxon>Viridiplantae</taxon>
        <taxon>Streptophyta</taxon>
        <taxon>Embryophyta</taxon>
        <taxon>Tracheophyta</taxon>
        <taxon>Spermatophyta</taxon>
        <taxon>Magnoliopsida</taxon>
        <taxon>Liliopsida</taxon>
        <taxon>Poales</taxon>
        <taxon>Poaceae</taxon>
        <taxon>PACMAD clade</taxon>
        <taxon>Panicoideae</taxon>
        <taxon>Panicodae</taxon>
        <taxon>Paniceae</taxon>
        <taxon>Panicinae</taxon>
        <taxon>Panicum</taxon>
        <taxon>Panicum sect. Hiantes</taxon>
    </lineage>
</organism>
<dbReference type="AlphaFoldDB" id="A0A8T0MEN3"/>
<dbReference type="PANTHER" id="PTHR47482">
    <property type="entry name" value="OS11G0632001 PROTEIN"/>
    <property type="match status" value="1"/>
</dbReference>
<feature type="domain" description="FAR1" evidence="1">
    <location>
        <begin position="188"/>
        <end position="278"/>
    </location>
</feature>
<dbReference type="InterPro" id="IPR004330">
    <property type="entry name" value="FAR1_DNA_bnd_dom"/>
</dbReference>
<name>A0A8T0MEN3_PANVG</name>
<dbReference type="Proteomes" id="UP000823388">
    <property type="component" value="Chromosome 9N"/>
</dbReference>
<accession>A0A8T0MEN3</accession>
<protein>
    <recommendedName>
        <fullName evidence="1">FAR1 domain-containing protein</fullName>
    </recommendedName>
</protein>
<sequence length="319" mass="36016">MPCSSAPTQDLEGTVVILGEESWISGTQVMRTDEVEGKSHLSLSDEDRNLSCGPEHLFGSTKNHGKCVPLVDSAGGRNELSRMQSAANHDVERELDIIPFDINVRIEDESAFVQNSGVTSGVISTVGEQDVPWKKRNTRCEGPDCRAHVYGRASALQQAVMKFAGGGSEYVINPSVGTEFDDCDEAYEYYNLYSWECGFGIQWRKKRWSEKKERRNKSDEMRYQLGQEFYCSCHGSPDASVKTSSSRTNCKAMLRLHRTSNHGWVVVEHISEHNHPLSTNLWRKKALAFAPSFGQVYKRLNTDVAGKQYWFNQVVHHSW</sequence>
<evidence type="ECO:0000259" key="1">
    <source>
        <dbReference type="Pfam" id="PF03101"/>
    </source>
</evidence>
<evidence type="ECO:0000313" key="2">
    <source>
        <dbReference type="EMBL" id="KAG2535557.1"/>
    </source>
</evidence>
<proteinExistence type="predicted"/>